<feature type="coiled-coil region" evidence="1">
    <location>
        <begin position="642"/>
        <end position="755"/>
    </location>
</feature>
<keyword evidence="1" id="KW-0175">Coiled coil</keyword>
<reference evidence="3" key="1">
    <citation type="submission" date="2019-08" db="EMBL/GenBank/DDBJ databases">
        <title>The genome of the North American firefly Photinus pyralis.</title>
        <authorList>
            <consortium name="Photinus pyralis genome working group"/>
            <person name="Fallon T.R."/>
            <person name="Sander Lower S.E."/>
            <person name="Weng J.-K."/>
        </authorList>
    </citation>
    <scope>NUCLEOTIDE SEQUENCE</scope>
    <source>
        <strain evidence="3">TRF0915ILg1</strain>
        <tissue evidence="3">Whole body</tissue>
    </source>
</reference>
<organism evidence="3 4">
    <name type="scientific">Ignelater luminosus</name>
    <name type="common">Cucubano</name>
    <name type="synonym">Pyrophorus luminosus</name>
    <dbReference type="NCBI Taxonomy" id="2038154"/>
    <lineage>
        <taxon>Eukaryota</taxon>
        <taxon>Metazoa</taxon>
        <taxon>Ecdysozoa</taxon>
        <taxon>Arthropoda</taxon>
        <taxon>Hexapoda</taxon>
        <taxon>Insecta</taxon>
        <taxon>Pterygota</taxon>
        <taxon>Neoptera</taxon>
        <taxon>Endopterygota</taxon>
        <taxon>Coleoptera</taxon>
        <taxon>Polyphaga</taxon>
        <taxon>Elateriformia</taxon>
        <taxon>Elateroidea</taxon>
        <taxon>Elateridae</taxon>
        <taxon>Agrypninae</taxon>
        <taxon>Pyrophorini</taxon>
        <taxon>Ignelater</taxon>
    </lineage>
</organism>
<dbReference type="PANTHER" id="PTHR46515">
    <property type="entry name" value="TATA ELEMENT MODULATORY FACTOR TMF1"/>
    <property type="match status" value="1"/>
</dbReference>
<protein>
    <recommendedName>
        <fullName evidence="5">TATA element modulatory factor</fullName>
    </recommendedName>
</protein>
<evidence type="ECO:0000256" key="2">
    <source>
        <dbReference type="SAM" id="MobiDB-lite"/>
    </source>
</evidence>
<evidence type="ECO:0000256" key="1">
    <source>
        <dbReference type="SAM" id="Coils"/>
    </source>
</evidence>
<dbReference type="PANTHER" id="PTHR46515:SF1">
    <property type="entry name" value="TATA ELEMENT MODULATORY FACTOR"/>
    <property type="match status" value="1"/>
</dbReference>
<comment type="caution">
    <text evidence="3">The sequence shown here is derived from an EMBL/GenBank/DDBJ whole genome shotgun (WGS) entry which is preliminary data.</text>
</comment>
<feature type="compositionally biased region" description="Low complexity" evidence="2">
    <location>
        <begin position="213"/>
        <end position="236"/>
    </location>
</feature>
<feature type="region of interest" description="Disordered" evidence="2">
    <location>
        <begin position="516"/>
        <end position="587"/>
    </location>
</feature>
<name>A0A8K0GMC0_IGNLU</name>
<accession>A0A8K0GMC0</accession>
<feature type="region of interest" description="Disordered" evidence="2">
    <location>
        <begin position="213"/>
        <end position="244"/>
    </location>
</feature>
<dbReference type="Pfam" id="PF12329">
    <property type="entry name" value="TMF_DNA_bd"/>
    <property type="match status" value="1"/>
</dbReference>
<dbReference type="GO" id="GO:0005783">
    <property type="term" value="C:endoplasmic reticulum"/>
    <property type="evidence" value="ECO:0007669"/>
    <property type="project" value="TreeGrafter"/>
</dbReference>
<sequence length="780" mass="85208">MSWFDAAGLASIAKSALKEAQRTIDKALDIREDELASVPANTPVDTNSDDFFGSWGISQSGNIQTTKTEIPTEIITKSPTKSNKMTTSLWGSFTGSFFEAPRDIKPRGSVESLDDSVDLGDEGFSRSKLVVQQSDDGEGSCFSRLSSISNECDEDKGIEKEGKTDLKTISEQGQSADVNLELLNEQINLSHTASQSTVKKHEHTNINRLSVISSGSGKTSSESVEVVSGGTGCTTSPDSELQSISTSSSALGSKISESVEVLPDSLTSPSSVEILPIETASNHSCSHSLNTDEFVSPLASPIVEEKTSPESVEVIPEDQDDNSVADDSISYASVSESTSATLLETALNVKSQKTLIKMDTLNDTQVFNEPITKGPCRSGMHLSLTQINSQLIDTQPQSSKENINSLVESSNIIDIPQDNNLCEMQGDDEGSQSDRTMIASDNVMESSSDTSTTTESNTNSYYVKNMLADAMTEKSVEQADSTQKSQFMDISLSNNIPDLSPNQKSTEMLENISITQLEMPPRETSPLSSESRSDLVKIGSDQTSGHTSGDENETTTSSDIEIISSPNGDSSSTQSRHSPAKLAGMKHKAGDANVDALLGKMTFKKIKGHNRELSEASSISDDSHSSEIDRLIKRVSEMTEILELREAKLIEINRRNAELQEVNNDLRHQLDIVLTKQIESAELSQVTEEYTQRLSALEKKFQQAIRDKDILRKQLEQSKQDAATRMSKGELESLISEKDEVIKELREEGEKLSKQQLQHSNIIKKLRAKEKEHETTIKHL</sequence>
<dbReference type="EMBL" id="VTPC01001148">
    <property type="protein sequence ID" value="KAF2902908.1"/>
    <property type="molecule type" value="Genomic_DNA"/>
</dbReference>
<evidence type="ECO:0000313" key="3">
    <source>
        <dbReference type="EMBL" id="KAF2902908.1"/>
    </source>
</evidence>
<feature type="non-terminal residue" evidence="3">
    <location>
        <position position="780"/>
    </location>
</feature>
<feature type="compositionally biased region" description="Low complexity" evidence="2">
    <location>
        <begin position="554"/>
        <end position="565"/>
    </location>
</feature>
<proteinExistence type="predicted"/>
<dbReference type="Proteomes" id="UP000801492">
    <property type="component" value="Unassembled WGS sequence"/>
</dbReference>
<feature type="compositionally biased region" description="Polar residues" evidence="2">
    <location>
        <begin position="566"/>
        <end position="577"/>
    </location>
</feature>
<dbReference type="OrthoDB" id="74178at2759"/>
<evidence type="ECO:0000313" key="4">
    <source>
        <dbReference type="Proteomes" id="UP000801492"/>
    </source>
</evidence>
<gene>
    <name evidence="3" type="ORF">ILUMI_03285</name>
</gene>
<dbReference type="InterPro" id="IPR052602">
    <property type="entry name" value="Growth_transcription_reg"/>
</dbReference>
<dbReference type="AlphaFoldDB" id="A0A8K0GMC0"/>
<dbReference type="GO" id="GO:0005794">
    <property type="term" value="C:Golgi apparatus"/>
    <property type="evidence" value="ECO:0007669"/>
    <property type="project" value="TreeGrafter"/>
</dbReference>
<evidence type="ECO:0008006" key="5">
    <source>
        <dbReference type="Google" id="ProtNLM"/>
    </source>
</evidence>
<keyword evidence="4" id="KW-1185">Reference proteome</keyword>
<dbReference type="InterPro" id="IPR022092">
    <property type="entry name" value="TMF_DNA-bd"/>
</dbReference>